<dbReference type="OrthoDB" id="1933379at2759"/>
<dbReference type="Proteomes" id="UP000014760">
    <property type="component" value="Unassembled WGS sequence"/>
</dbReference>
<proteinExistence type="predicted"/>
<dbReference type="SMART" id="SM00882">
    <property type="entry name" value="CoA_trans"/>
    <property type="match status" value="1"/>
</dbReference>
<dbReference type="PANTHER" id="PTHR13707:SF57">
    <property type="entry name" value="SUCCINYL-COA:3-KETOACID COENZYME A TRANSFERASE SUBUNIT B-RELATED"/>
    <property type="match status" value="1"/>
</dbReference>
<evidence type="ECO:0000313" key="4">
    <source>
        <dbReference type="Proteomes" id="UP000014760"/>
    </source>
</evidence>
<dbReference type="Gene3D" id="3.40.1080.10">
    <property type="entry name" value="Glutaconate Coenzyme A-transferase"/>
    <property type="match status" value="1"/>
</dbReference>
<dbReference type="SUPFAM" id="SSF100950">
    <property type="entry name" value="NagB/RpiA/CoA transferase-like"/>
    <property type="match status" value="1"/>
</dbReference>
<evidence type="ECO:0000313" key="3">
    <source>
        <dbReference type="EnsemblMetazoa" id="CapteP111149"/>
    </source>
</evidence>
<dbReference type="InterPro" id="IPR037171">
    <property type="entry name" value="NagB/RpiA_transferase-like"/>
</dbReference>
<dbReference type="InterPro" id="IPR004165">
    <property type="entry name" value="CoA_trans_fam_I"/>
</dbReference>
<dbReference type="HOGENOM" id="CLU_019942_4_1_1"/>
<organism evidence="2">
    <name type="scientific">Capitella teleta</name>
    <name type="common">Polychaete worm</name>
    <dbReference type="NCBI Taxonomy" id="283909"/>
    <lineage>
        <taxon>Eukaryota</taxon>
        <taxon>Metazoa</taxon>
        <taxon>Spiralia</taxon>
        <taxon>Lophotrochozoa</taxon>
        <taxon>Annelida</taxon>
        <taxon>Polychaeta</taxon>
        <taxon>Sedentaria</taxon>
        <taxon>Scolecida</taxon>
        <taxon>Capitellidae</taxon>
        <taxon>Capitella</taxon>
    </lineage>
</organism>
<reference evidence="2 4" key="2">
    <citation type="journal article" date="2013" name="Nature">
        <title>Insights into bilaterian evolution from three spiralian genomes.</title>
        <authorList>
            <person name="Simakov O."/>
            <person name="Marletaz F."/>
            <person name="Cho S.J."/>
            <person name="Edsinger-Gonzales E."/>
            <person name="Havlak P."/>
            <person name="Hellsten U."/>
            <person name="Kuo D.H."/>
            <person name="Larsson T."/>
            <person name="Lv J."/>
            <person name="Arendt D."/>
            <person name="Savage R."/>
            <person name="Osoegawa K."/>
            <person name="de Jong P."/>
            <person name="Grimwood J."/>
            <person name="Chapman J.A."/>
            <person name="Shapiro H."/>
            <person name="Aerts A."/>
            <person name="Otillar R.P."/>
            <person name="Terry A.Y."/>
            <person name="Boore J.L."/>
            <person name="Grigoriev I.V."/>
            <person name="Lindberg D.R."/>
            <person name="Seaver E.C."/>
            <person name="Weisblat D.A."/>
            <person name="Putnam N.H."/>
            <person name="Rokhsar D.S."/>
        </authorList>
    </citation>
    <scope>NUCLEOTIDE SEQUENCE</scope>
    <source>
        <strain evidence="2 4">I ESC-2004</strain>
    </source>
</reference>
<dbReference type="PANTHER" id="PTHR13707">
    <property type="entry name" value="KETOACID-COENZYME A TRANSFERASE"/>
    <property type="match status" value="1"/>
</dbReference>
<accession>R7TFZ2</accession>
<reference evidence="3" key="3">
    <citation type="submission" date="2015-06" db="UniProtKB">
        <authorList>
            <consortium name="EnsemblMetazoa"/>
        </authorList>
    </citation>
    <scope>IDENTIFICATION</scope>
</reference>
<dbReference type="STRING" id="283909.R7TFZ2"/>
<keyword evidence="4" id="KW-1185">Reference proteome</keyword>
<evidence type="ECO:0000256" key="1">
    <source>
        <dbReference type="ARBA" id="ARBA00022679"/>
    </source>
</evidence>
<dbReference type="EMBL" id="KB311095">
    <property type="protein sequence ID" value="ELT89966.1"/>
    <property type="molecule type" value="Genomic_DNA"/>
</dbReference>
<dbReference type="GO" id="GO:0008410">
    <property type="term" value="F:CoA-transferase activity"/>
    <property type="evidence" value="ECO:0007669"/>
    <property type="project" value="InterPro"/>
</dbReference>
<name>R7TFZ2_CAPTE</name>
<gene>
    <name evidence="2" type="ORF">CAPTEDRAFT_111149</name>
</gene>
<sequence>MDKQALRNRIVKRVAEELKPGSLVNLGIGMPTLVANHVSDEMGILFQSENGMIGIGRDAVTDDNLDADITNAGGQPVSTVPEVSYFDSSLSFAIIRGGHVDSTVLGALEVDAEGNLANWIIPGKMVPGMGGAMDLVTGAKQVIIAMEHCNKNGEPKILQRCNLPLTAKGQVNLIVTEMAVIEVTENGLLLTEIAVDTTVEQVLKATGAELRVASDLRTFGEIE</sequence>
<dbReference type="EMBL" id="AMQN01032200">
    <property type="status" value="NOT_ANNOTATED_CDS"/>
    <property type="molecule type" value="Genomic_DNA"/>
</dbReference>
<protein>
    <submittedName>
        <fullName evidence="2 3">Uncharacterized protein</fullName>
    </submittedName>
</protein>
<dbReference type="OMA" id="VAMMHTN"/>
<dbReference type="InterPro" id="IPR012791">
    <property type="entry name" value="3-oxoacid_CoA-transf_B"/>
</dbReference>
<dbReference type="Pfam" id="PF01144">
    <property type="entry name" value="CoA_trans"/>
    <property type="match status" value="1"/>
</dbReference>
<dbReference type="AlphaFoldDB" id="R7TFZ2"/>
<evidence type="ECO:0000313" key="2">
    <source>
        <dbReference type="EMBL" id="ELT89966.1"/>
    </source>
</evidence>
<dbReference type="NCBIfam" id="TIGR02428">
    <property type="entry name" value="pcaJ_scoB_fam"/>
    <property type="match status" value="1"/>
</dbReference>
<keyword evidence="1" id="KW-0808">Transferase</keyword>
<reference evidence="4" key="1">
    <citation type="submission" date="2012-12" db="EMBL/GenBank/DDBJ databases">
        <authorList>
            <person name="Hellsten U."/>
            <person name="Grimwood J."/>
            <person name="Chapman J.A."/>
            <person name="Shapiro H."/>
            <person name="Aerts A."/>
            <person name="Otillar R.P."/>
            <person name="Terry A.Y."/>
            <person name="Boore J.L."/>
            <person name="Simakov O."/>
            <person name="Marletaz F."/>
            <person name="Cho S.-J."/>
            <person name="Edsinger-Gonzales E."/>
            <person name="Havlak P."/>
            <person name="Kuo D.-H."/>
            <person name="Larsson T."/>
            <person name="Lv J."/>
            <person name="Arendt D."/>
            <person name="Savage R."/>
            <person name="Osoegawa K."/>
            <person name="de Jong P."/>
            <person name="Lindberg D.R."/>
            <person name="Seaver E.C."/>
            <person name="Weisblat D.A."/>
            <person name="Putnam N.H."/>
            <person name="Grigoriev I.V."/>
            <person name="Rokhsar D.S."/>
        </authorList>
    </citation>
    <scope>NUCLEOTIDE SEQUENCE</scope>
    <source>
        <strain evidence="4">I ESC-2004</strain>
    </source>
</reference>
<dbReference type="EnsemblMetazoa" id="CapteT111149">
    <property type="protein sequence ID" value="CapteP111149"/>
    <property type="gene ID" value="CapteG111149"/>
</dbReference>